<evidence type="ECO:0000313" key="2">
    <source>
        <dbReference type="Proteomes" id="UP000000644"/>
    </source>
</evidence>
<dbReference type="Proteomes" id="UP000000644">
    <property type="component" value="Chromosome"/>
</dbReference>
<dbReference type="AlphaFoldDB" id="A1VPY9"/>
<dbReference type="STRING" id="365044.Pnap_2410"/>
<gene>
    <name evidence="1" type="ordered locus">Pnap_2410</name>
</gene>
<dbReference type="HOGENOM" id="CLU_282122_0_0_4"/>
<name>A1VPY9_POLNA</name>
<sequence>MFMHNDQLPPPQDTSRRRFLHQLSGAGLALGTAPWLISCGGSDSGPATPVKPLNETRTYFFNLTNSQANTEYFLVAGSRHIKLAKATLADLQTIHGDIPNLPADGLTHVASQIQMSARSPQVCYIKAVHGTGPSDWHMHSIFYHVPATGISAEAALQKDCKKDGDLLRQGFTSCPAGVPAGSGSGSGSVLAASNFCVGPVYDKYKDYFDHAVALISNHPEIGSFDAESLNYIHQNIICSDPNTYNLAVSLVRQGAATKTENVGWATLVPFIDPNTGKVRIDTNGQEVCMVKYSATTLNMVGLAIASVLPKVKNDPNLGANITGLPADQLNAALKGKMWVVRNGTPTAPGAGTASSALFTRTPVANAAATFTSRDVSTGPGFNIINVAGSDRTVNFTIENWYLRYLGLYARFLDGNGNPIKISDLPADAKNQFPSNNLNGTHDGFISIINQELVILGIPVKQNVQDFSIKIPDMAASVTILAGGLGHGTKSYPDTINPGAVMTAVLDLALPGLFLVMAAAQGLVSLSTKLSVATKLLISTAQVFITAITDAGLVGTFGDAKTFANLVAPVASTLLKSAKELWPLVTESLAEGEAAGVAEDCIPFGIGLILQAVCAVATAAQITETSVEVANSPWTYATQVGLTHDLAVTLNHDPADVAGFPATATSYRLLAVCDGGTPSDSGVIAMPAGTRTTPLTYTFKNLPSGGNVTVSVAFSAGSTLVGTGSTGQVSNVLDTASITIKELLVPLTASTQYSHREKTALDGTGKHIWLPTTTPPPAPALNCGNQAGNLCSLVGITLSSPFGAVGYGWQASSTSVTSSTGATGQLYQFANISFTEDPQVGYMSSGIGFPLPARLAYDRASPSSHSFYIDTSTGKSIVRRVSMTGVNTPPTFDRPDSNKSVGQFNFASDAFLIHPTGKLISFNSSLSKMEVLTPSDLPTSDASAPLAQAYAGPGSRDGLMNGPVCAAVAPDGSIFVIEQRNNRIQAFDTGANPAPLFGGTSTMALKQRSSASYLDISVEFTGFIYVLLKDESTGLFVLDIYTKQGIFLASTNDMRASKLAIDLFRNAYTLNFETIGNASFIEPSVSQWIPST</sequence>
<dbReference type="EMBL" id="CP000529">
    <property type="protein sequence ID" value="ABM37717.1"/>
    <property type="molecule type" value="Genomic_DNA"/>
</dbReference>
<dbReference type="Gene3D" id="2.120.10.30">
    <property type="entry name" value="TolB, C-terminal domain"/>
    <property type="match status" value="1"/>
</dbReference>
<organism evidence="1 2">
    <name type="scientific">Polaromonas naphthalenivorans (strain CJ2)</name>
    <dbReference type="NCBI Taxonomy" id="365044"/>
    <lineage>
        <taxon>Bacteria</taxon>
        <taxon>Pseudomonadati</taxon>
        <taxon>Pseudomonadota</taxon>
        <taxon>Betaproteobacteria</taxon>
        <taxon>Burkholderiales</taxon>
        <taxon>Comamonadaceae</taxon>
        <taxon>Polaromonas</taxon>
    </lineage>
</organism>
<dbReference type="KEGG" id="pna:Pnap_2410"/>
<dbReference type="InterPro" id="IPR006311">
    <property type="entry name" value="TAT_signal"/>
</dbReference>
<reference evidence="2" key="1">
    <citation type="journal article" date="2009" name="Environ. Microbiol.">
        <title>The genome of Polaromonas naphthalenivorans strain CJ2, isolated from coal tar-contaminated sediment, reveals physiological and metabolic versatility and evolution through extensive horizontal gene transfer.</title>
        <authorList>
            <person name="Yagi J.M."/>
            <person name="Sims D."/>
            <person name="Brettin T."/>
            <person name="Bruce D."/>
            <person name="Madsen E.L."/>
        </authorList>
    </citation>
    <scope>NUCLEOTIDE SEQUENCE [LARGE SCALE GENOMIC DNA]</scope>
    <source>
        <strain evidence="2">CJ2</strain>
    </source>
</reference>
<dbReference type="InterPro" id="IPR011042">
    <property type="entry name" value="6-blade_b-propeller_TolB-like"/>
</dbReference>
<keyword evidence="2" id="KW-1185">Reference proteome</keyword>
<dbReference type="SUPFAM" id="SSF63829">
    <property type="entry name" value="Calcium-dependent phosphotriesterase"/>
    <property type="match status" value="1"/>
</dbReference>
<dbReference type="PROSITE" id="PS51318">
    <property type="entry name" value="TAT"/>
    <property type="match status" value="1"/>
</dbReference>
<dbReference type="eggNOG" id="COG3391">
    <property type="taxonomic scope" value="Bacteria"/>
</dbReference>
<protein>
    <submittedName>
        <fullName evidence="1">NHL repeat containing protein</fullName>
    </submittedName>
</protein>
<evidence type="ECO:0000313" key="1">
    <source>
        <dbReference type="EMBL" id="ABM37717.1"/>
    </source>
</evidence>
<accession>A1VPY9</accession>
<proteinExistence type="predicted"/>